<keyword evidence="3" id="KW-0808">Transferase</keyword>
<evidence type="ECO:0000256" key="1">
    <source>
        <dbReference type="ARBA" id="ARBA00005189"/>
    </source>
</evidence>
<feature type="domain" description="Methyltransferase" evidence="6">
    <location>
        <begin position="45"/>
        <end position="135"/>
    </location>
</feature>
<reference evidence="7" key="1">
    <citation type="submission" date="2018-06" db="EMBL/GenBank/DDBJ databases">
        <authorList>
            <person name="Zhirakovskaya E."/>
        </authorList>
    </citation>
    <scope>NUCLEOTIDE SEQUENCE</scope>
</reference>
<dbReference type="GO" id="GO:0032259">
    <property type="term" value="P:methylation"/>
    <property type="evidence" value="ECO:0007669"/>
    <property type="project" value="UniProtKB-KW"/>
</dbReference>
<evidence type="ECO:0000256" key="3">
    <source>
        <dbReference type="ARBA" id="ARBA00022679"/>
    </source>
</evidence>
<protein>
    <recommendedName>
        <fullName evidence="6">Methyltransferase domain-containing protein</fullName>
    </recommendedName>
</protein>
<keyword evidence="2" id="KW-0489">Methyltransferase</keyword>
<dbReference type="Gene3D" id="3.40.50.150">
    <property type="entry name" value="Vaccinia Virus protein VP39"/>
    <property type="match status" value="1"/>
</dbReference>
<accession>A0A3B0Z083</accession>
<dbReference type="PANTHER" id="PTHR44307:SF2">
    <property type="entry name" value="PHOSPHOETHANOLAMINE METHYLTRANSFERASE ISOFORM X1"/>
    <property type="match status" value="1"/>
</dbReference>
<dbReference type="PANTHER" id="PTHR44307">
    <property type="entry name" value="PHOSPHOETHANOLAMINE METHYLTRANSFERASE"/>
    <property type="match status" value="1"/>
</dbReference>
<evidence type="ECO:0000256" key="4">
    <source>
        <dbReference type="ARBA" id="ARBA00025707"/>
    </source>
</evidence>
<dbReference type="CDD" id="cd02440">
    <property type="entry name" value="AdoMet_MTases"/>
    <property type="match status" value="1"/>
</dbReference>
<comment type="pathway">
    <text evidence="4">Phospholipid metabolism.</text>
</comment>
<dbReference type="SUPFAM" id="SSF53335">
    <property type="entry name" value="S-adenosyl-L-methionine-dependent methyltransferases"/>
    <property type="match status" value="1"/>
</dbReference>
<evidence type="ECO:0000256" key="2">
    <source>
        <dbReference type="ARBA" id="ARBA00022603"/>
    </source>
</evidence>
<evidence type="ECO:0000313" key="7">
    <source>
        <dbReference type="EMBL" id="VAW74096.1"/>
    </source>
</evidence>
<evidence type="ECO:0000259" key="6">
    <source>
        <dbReference type="Pfam" id="PF13649"/>
    </source>
</evidence>
<comment type="catalytic activity">
    <reaction evidence="5">
        <text>phosphoethanolamine + S-adenosyl-L-methionine = N-methylethanolamine phosphate + S-adenosyl-L-homocysteine + H(+)</text>
        <dbReference type="Rhea" id="RHEA:20365"/>
        <dbReference type="ChEBI" id="CHEBI:15378"/>
        <dbReference type="ChEBI" id="CHEBI:57781"/>
        <dbReference type="ChEBI" id="CHEBI:57856"/>
        <dbReference type="ChEBI" id="CHEBI:58190"/>
        <dbReference type="ChEBI" id="CHEBI:59789"/>
        <dbReference type="EC" id="2.1.1.103"/>
    </reaction>
    <physiologicalReaction direction="left-to-right" evidence="5">
        <dbReference type="Rhea" id="RHEA:20366"/>
    </physiologicalReaction>
</comment>
<dbReference type="InterPro" id="IPR029063">
    <property type="entry name" value="SAM-dependent_MTases_sf"/>
</dbReference>
<proteinExistence type="predicted"/>
<dbReference type="EMBL" id="UOFL01000050">
    <property type="protein sequence ID" value="VAW74096.1"/>
    <property type="molecule type" value="Genomic_DNA"/>
</dbReference>
<dbReference type="GO" id="GO:0000234">
    <property type="term" value="F:phosphoethanolamine N-methyltransferase activity"/>
    <property type="evidence" value="ECO:0007669"/>
    <property type="project" value="UniProtKB-EC"/>
</dbReference>
<organism evidence="7">
    <name type="scientific">hydrothermal vent metagenome</name>
    <dbReference type="NCBI Taxonomy" id="652676"/>
    <lineage>
        <taxon>unclassified sequences</taxon>
        <taxon>metagenomes</taxon>
        <taxon>ecological metagenomes</taxon>
    </lineage>
</organism>
<dbReference type="AlphaFoldDB" id="A0A3B0Z083"/>
<comment type="pathway">
    <text evidence="1">Lipid metabolism.</text>
</comment>
<sequence length="210" mass="23655">MVKKSDLSAVYDTFADAYDANRDSFDISDIIQKFSQQLPDVGHLLDLGCGAGVPLGRSFIDLNWSVLGVDFSSKMLALAKKQVPEMKTICSDICNLKFDEGEFDAISLIYSLFHVAKDQHNTLFSKVERWLKPGGKVLFTYATQEYTGSTEFDGYKEFMGQQLFYSHETPDVLYQLLENIGFVIISKQYYCTAGETFLWVTIQKPLSGAN</sequence>
<evidence type="ECO:0000256" key="5">
    <source>
        <dbReference type="ARBA" id="ARBA00047622"/>
    </source>
</evidence>
<gene>
    <name evidence="7" type="ORF">MNBD_GAMMA12-2751</name>
</gene>
<dbReference type="InterPro" id="IPR041698">
    <property type="entry name" value="Methyltransf_25"/>
</dbReference>
<name>A0A3B0Z083_9ZZZZ</name>
<dbReference type="Pfam" id="PF13649">
    <property type="entry name" value="Methyltransf_25"/>
    <property type="match status" value="1"/>
</dbReference>